<evidence type="ECO:0000256" key="1">
    <source>
        <dbReference type="SAM" id="MobiDB-lite"/>
    </source>
</evidence>
<evidence type="ECO:0000313" key="2">
    <source>
        <dbReference type="EMBL" id="KXZ46797.1"/>
    </source>
</evidence>
<dbReference type="EMBL" id="LSYV01000041">
    <property type="protein sequence ID" value="KXZ46797.1"/>
    <property type="molecule type" value="Genomic_DNA"/>
</dbReference>
<reference evidence="3" key="1">
    <citation type="journal article" date="2016" name="Nat. Commun.">
        <title>The Gonium pectorale genome demonstrates co-option of cell cycle regulation during the evolution of multicellularity.</title>
        <authorList>
            <person name="Hanschen E.R."/>
            <person name="Marriage T.N."/>
            <person name="Ferris P.J."/>
            <person name="Hamaji T."/>
            <person name="Toyoda A."/>
            <person name="Fujiyama A."/>
            <person name="Neme R."/>
            <person name="Noguchi H."/>
            <person name="Minakuchi Y."/>
            <person name="Suzuki M."/>
            <person name="Kawai-Toyooka H."/>
            <person name="Smith D.R."/>
            <person name="Sparks H."/>
            <person name="Anderson J."/>
            <person name="Bakaric R."/>
            <person name="Luria V."/>
            <person name="Karger A."/>
            <person name="Kirschner M.W."/>
            <person name="Durand P.M."/>
            <person name="Michod R.E."/>
            <person name="Nozaki H."/>
            <person name="Olson B.J."/>
        </authorList>
    </citation>
    <scope>NUCLEOTIDE SEQUENCE [LARGE SCALE GENOMIC DNA]</scope>
    <source>
        <strain evidence="3">NIES-2863</strain>
    </source>
</reference>
<sequence>MWRYRTASGAHQPDTDGSGAEVAAVSKAPPVPLPPPGAPPTAAAAADVADSAAVAASGSSSRRARSTTAGTGRRRGTAGAADAAAQPQAEPEQQGGEGAGMGVEAASDGSGSGGGSGAGNGAAPARGAARGAARRGASPQLKQTLGVLAELGVLPAARARQLPPSETSLLAALDPELAAERVAALRALLPPPPPPFHFSPSSPEPTGGCDPLDALLRERPGTLLSAPPGEWFYAQLGRADAAGAPLADFLEMAAGEPALLDARPEQLRKGMARLEKLLRQRLKPSSPAELAAELLRLHPRLYPRLASNAASLEASLQLLAKHGRESPLADYLRRRSWEPALAAGPLGVWLRDEPEVLLRLQYKAEHPSDWANRSAGHDPIDPVDRPKANRAWKRVVGDAYDAWLAAQQQQGQQQGQPGKRGKRAARRPAGDSGP</sequence>
<accession>A0A150GAC2</accession>
<gene>
    <name evidence="2" type="ORF">GPECTOR_40g531</name>
</gene>
<name>A0A150GAC2_GONPE</name>
<dbReference type="Proteomes" id="UP000075714">
    <property type="component" value="Unassembled WGS sequence"/>
</dbReference>
<keyword evidence="3" id="KW-1185">Reference proteome</keyword>
<dbReference type="AlphaFoldDB" id="A0A150GAC2"/>
<feature type="region of interest" description="Disordered" evidence="1">
    <location>
        <begin position="403"/>
        <end position="434"/>
    </location>
</feature>
<organism evidence="2 3">
    <name type="scientific">Gonium pectorale</name>
    <name type="common">Green alga</name>
    <dbReference type="NCBI Taxonomy" id="33097"/>
    <lineage>
        <taxon>Eukaryota</taxon>
        <taxon>Viridiplantae</taxon>
        <taxon>Chlorophyta</taxon>
        <taxon>core chlorophytes</taxon>
        <taxon>Chlorophyceae</taxon>
        <taxon>CS clade</taxon>
        <taxon>Chlamydomonadales</taxon>
        <taxon>Volvocaceae</taxon>
        <taxon>Gonium</taxon>
    </lineage>
</organism>
<protein>
    <submittedName>
        <fullName evidence="2">Uncharacterized protein</fullName>
    </submittedName>
</protein>
<feature type="compositionally biased region" description="Pro residues" evidence="1">
    <location>
        <begin position="29"/>
        <end position="39"/>
    </location>
</feature>
<feature type="region of interest" description="Disordered" evidence="1">
    <location>
        <begin position="1"/>
        <end position="140"/>
    </location>
</feature>
<feature type="region of interest" description="Disordered" evidence="1">
    <location>
        <begin position="193"/>
        <end position="214"/>
    </location>
</feature>
<proteinExistence type="predicted"/>
<feature type="compositionally biased region" description="Low complexity" evidence="1">
    <location>
        <begin position="407"/>
        <end position="417"/>
    </location>
</feature>
<evidence type="ECO:0000313" key="3">
    <source>
        <dbReference type="Proteomes" id="UP000075714"/>
    </source>
</evidence>
<feature type="compositionally biased region" description="Low complexity" evidence="1">
    <location>
        <begin position="40"/>
        <end position="94"/>
    </location>
</feature>
<feature type="compositionally biased region" description="Gly residues" evidence="1">
    <location>
        <begin position="110"/>
        <end position="120"/>
    </location>
</feature>
<feature type="compositionally biased region" description="Low complexity" evidence="1">
    <location>
        <begin position="121"/>
        <end position="138"/>
    </location>
</feature>
<comment type="caution">
    <text evidence="2">The sequence shown here is derived from an EMBL/GenBank/DDBJ whole genome shotgun (WGS) entry which is preliminary data.</text>
</comment>